<feature type="compositionally biased region" description="Polar residues" evidence="1">
    <location>
        <begin position="71"/>
        <end position="89"/>
    </location>
</feature>
<feature type="region of interest" description="Disordered" evidence="1">
    <location>
        <begin position="143"/>
        <end position="399"/>
    </location>
</feature>
<accession>A0AAW0GWE7</accession>
<dbReference type="AlphaFoldDB" id="A0AAW0GWE7"/>
<reference evidence="2 3" key="1">
    <citation type="submission" date="2022-09" db="EMBL/GenBank/DDBJ databases">
        <authorList>
            <person name="Palmer J.M."/>
        </authorList>
    </citation>
    <scope>NUCLEOTIDE SEQUENCE [LARGE SCALE GENOMIC DNA]</scope>
    <source>
        <strain evidence="2 3">DSM 7382</strain>
    </source>
</reference>
<dbReference type="Proteomes" id="UP001385951">
    <property type="component" value="Unassembled WGS sequence"/>
</dbReference>
<protein>
    <submittedName>
        <fullName evidence="2">Uncharacterized protein</fullName>
    </submittedName>
</protein>
<comment type="caution">
    <text evidence="2">The sequence shown here is derived from an EMBL/GenBank/DDBJ whole genome shotgun (WGS) entry which is preliminary data.</text>
</comment>
<keyword evidence="3" id="KW-1185">Reference proteome</keyword>
<feature type="compositionally biased region" description="Polar residues" evidence="1">
    <location>
        <begin position="301"/>
        <end position="310"/>
    </location>
</feature>
<feature type="compositionally biased region" description="Polar residues" evidence="1">
    <location>
        <begin position="46"/>
        <end position="63"/>
    </location>
</feature>
<feature type="compositionally biased region" description="Low complexity" evidence="1">
    <location>
        <begin position="361"/>
        <end position="377"/>
    </location>
</feature>
<feature type="region of interest" description="Disordered" evidence="1">
    <location>
        <begin position="1"/>
        <end position="89"/>
    </location>
</feature>
<organism evidence="2 3">
    <name type="scientific">Cerrena zonata</name>
    <dbReference type="NCBI Taxonomy" id="2478898"/>
    <lineage>
        <taxon>Eukaryota</taxon>
        <taxon>Fungi</taxon>
        <taxon>Dikarya</taxon>
        <taxon>Basidiomycota</taxon>
        <taxon>Agaricomycotina</taxon>
        <taxon>Agaricomycetes</taxon>
        <taxon>Polyporales</taxon>
        <taxon>Cerrenaceae</taxon>
        <taxon>Cerrena</taxon>
    </lineage>
</organism>
<dbReference type="EMBL" id="JASBNA010000003">
    <property type="protein sequence ID" value="KAK7693909.1"/>
    <property type="molecule type" value="Genomic_DNA"/>
</dbReference>
<feature type="compositionally biased region" description="Low complexity" evidence="1">
    <location>
        <begin position="195"/>
        <end position="210"/>
    </location>
</feature>
<feature type="compositionally biased region" description="Pro residues" evidence="1">
    <location>
        <begin position="334"/>
        <end position="344"/>
    </location>
</feature>
<evidence type="ECO:0000313" key="3">
    <source>
        <dbReference type="Proteomes" id="UP001385951"/>
    </source>
</evidence>
<evidence type="ECO:0000313" key="2">
    <source>
        <dbReference type="EMBL" id="KAK7693909.1"/>
    </source>
</evidence>
<proteinExistence type="predicted"/>
<name>A0AAW0GWE7_9APHY</name>
<feature type="compositionally biased region" description="Polar residues" evidence="1">
    <location>
        <begin position="147"/>
        <end position="159"/>
    </location>
</feature>
<evidence type="ECO:0000256" key="1">
    <source>
        <dbReference type="SAM" id="MobiDB-lite"/>
    </source>
</evidence>
<feature type="compositionally biased region" description="Low complexity" evidence="1">
    <location>
        <begin position="253"/>
        <end position="279"/>
    </location>
</feature>
<gene>
    <name evidence="2" type="ORF">QCA50_003483</name>
</gene>
<sequence length="399" mass="42385">MSSAQHYVPSGPFAAAGPSGSSLGTRKPPDDSDPDEPPKKKRRRQALTNPISIEITHPTSSSIPPFFAPSYVNTPCQNANDVRSSATDSNLAAPVAAEANSRNASGTSLNPCREKYVTRTEYDELKSRVEDLESLLRQIAPSMAPHHQSQVAGPSSTMHLTPGPPTDPIQGTQITPYHQAPITTGPAIYQSTSTPSRSSARGDPSSSPHSRVALPPRSPVSYSRPQNLPPVPPQARPMSSAHPQNPPPPPPRSSSISPAVPSSSRPIQPHPSSTTQTSTAVSRRASLSVPNLITPNPPDMVSQNQQSKNLRAQAPLPLGPRLRNTIPTGSAHPPSYPHLTPPITSPIATDYHHHPPPPNIPSSSSSSSPYARRSSISGQYGYRKPGEYEDQGGPTPQRG</sequence>